<protein>
    <submittedName>
        <fullName evidence="9">Putative ABC transporter permease protein YtcP</fullName>
    </submittedName>
</protein>
<dbReference type="PANTHER" id="PTHR43744">
    <property type="entry name" value="ABC TRANSPORTER PERMEASE PROTEIN MG189-RELATED-RELATED"/>
    <property type="match status" value="1"/>
</dbReference>
<evidence type="ECO:0000259" key="8">
    <source>
        <dbReference type="PROSITE" id="PS50928"/>
    </source>
</evidence>
<feature type="transmembrane region" description="Helical" evidence="7">
    <location>
        <begin position="42"/>
        <end position="60"/>
    </location>
</feature>
<dbReference type="GO" id="GO:0055085">
    <property type="term" value="P:transmembrane transport"/>
    <property type="evidence" value="ECO:0007669"/>
    <property type="project" value="InterPro"/>
</dbReference>
<name>A0A3T1D427_9BACL</name>
<feature type="transmembrane region" description="Helical" evidence="7">
    <location>
        <begin position="182"/>
        <end position="205"/>
    </location>
</feature>
<organism evidence="9 10">
    <name type="scientific">Cohnella abietis</name>
    <dbReference type="NCBI Taxonomy" id="2507935"/>
    <lineage>
        <taxon>Bacteria</taxon>
        <taxon>Bacillati</taxon>
        <taxon>Bacillota</taxon>
        <taxon>Bacilli</taxon>
        <taxon>Bacillales</taxon>
        <taxon>Paenibacillaceae</taxon>
        <taxon>Cohnella</taxon>
    </lineage>
</organism>
<feature type="domain" description="ABC transmembrane type-1" evidence="8">
    <location>
        <begin position="73"/>
        <end position="276"/>
    </location>
</feature>
<evidence type="ECO:0000313" key="10">
    <source>
        <dbReference type="Proteomes" id="UP000289856"/>
    </source>
</evidence>
<dbReference type="Pfam" id="PF00528">
    <property type="entry name" value="BPD_transp_1"/>
    <property type="match status" value="1"/>
</dbReference>
<comment type="subcellular location">
    <subcellularLocation>
        <location evidence="1 7">Cell membrane</location>
        <topology evidence="1 7">Multi-pass membrane protein</topology>
    </subcellularLocation>
</comment>
<keyword evidence="3" id="KW-1003">Cell membrane</keyword>
<dbReference type="EMBL" id="AP019400">
    <property type="protein sequence ID" value="BBI32735.1"/>
    <property type="molecule type" value="Genomic_DNA"/>
</dbReference>
<reference evidence="9 10" key="1">
    <citation type="submission" date="2019-01" db="EMBL/GenBank/DDBJ databases">
        <title>Complete genome sequence of Cohnella hallensis HS21 isolated from Korean fir (Abies koreana) rhizospheric soil.</title>
        <authorList>
            <person name="Jiang L."/>
            <person name="Kang S.W."/>
            <person name="Kim S."/>
            <person name="Jung J."/>
            <person name="Kim C.Y."/>
            <person name="Kim D.H."/>
            <person name="Kim S.W."/>
            <person name="Lee J."/>
        </authorList>
    </citation>
    <scope>NUCLEOTIDE SEQUENCE [LARGE SCALE GENOMIC DNA]</scope>
    <source>
        <strain evidence="9 10">HS21</strain>
    </source>
</reference>
<evidence type="ECO:0000256" key="6">
    <source>
        <dbReference type="ARBA" id="ARBA00023136"/>
    </source>
</evidence>
<dbReference type="SUPFAM" id="SSF161098">
    <property type="entry name" value="MetI-like"/>
    <property type="match status" value="1"/>
</dbReference>
<dbReference type="GO" id="GO:0005886">
    <property type="term" value="C:plasma membrane"/>
    <property type="evidence" value="ECO:0007669"/>
    <property type="project" value="UniProtKB-SubCell"/>
</dbReference>
<dbReference type="InterPro" id="IPR035906">
    <property type="entry name" value="MetI-like_sf"/>
</dbReference>
<accession>A0A3T1D427</accession>
<keyword evidence="5 7" id="KW-1133">Transmembrane helix</keyword>
<dbReference type="RefSeq" id="WP_130607472.1">
    <property type="nucleotide sequence ID" value="NZ_AP019400.1"/>
</dbReference>
<dbReference type="Gene3D" id="1.10.3720.10">
    <property type="entry name" value="MetI-like"/>
    <property type="match status" value="1"/>
</dbReference>
<keyword evidence="2 7" id="KW-0813">Transport</keyword>
<feature type="transmembrane region" description="Helical" evidence="7">
    <location>
        <begin position="80"/>
        <end position="98"/>
    </location>
</feature>
<dbReference type="PANTHER" id="PTHR43744:SF9">
    <property type="entry name" value="POLYGALACTURONAN_RHAMNOGALACTURONAN TRANSPORT SYSTEM PERMEASE PROTEIN YTCP"/>
    <property type="match status" value="1"/>
</dbReference>
<evidence type="ECO:0000256" key="4">
    <source>
        <dbReference type="ARBA" id="ARBA00022692"/>
    </source>
</evidence>
<comment type="similarity">
    <text evidence="7">Belongs to the binding-protein-dependent transport system permease family.</text>
</comment>
<dbReference type="InterPro" id="IPR000515">
    <property type="entry name" value="MetI-like"/>
</dbReference>
<keyword evidence="6 7" id="KW-0472">Membrane</keyword>
<evidence type="ECO:0000256" key="3">
    <source>
        <dbReference type="ARBA" id="ARBA00022475"/>
    </source>
</evidence>
<dbReference type="CDD" id="cd06261">
    <property type="entry name" value="TM_PBP2"/>
    <property type="match status" value="1"/>
</dbReference>
<keyword evidence="10" id="KW-1185">Reference proteome</keyword>
<dbReference type="Proteomes" id="UP000289856">
    <property type="component" value="Chromosome"/>
</dbReference>
<dbReference type="OrthoDB" id="9810086at2"/>
<feature type="transmembrane region" description="Helical" evidence="7">
    <location>
        <begin position="257"/>
        <end position="277"/>
    </location>
</feature>
<evidence type="ECO:0000313" key="9">
    <source>
        <dbReference type="EMBL" id="BBI32735.1"/>
    </source>
</evidence>
<feature type="transmembrane region" description="Helical" evidence="7">
    <location>
        <begin position="110"/>
        <end position="130"/>
    </location>
</feature>
<keyword evidence="4 7" id="KW-0812">Transmembrane</keyword>
<evidence type="ECO:0000256" key="2">
    <source>
        <dbReference type="ARBA" id="ARBA00022448"/>
    </source>
</evidence>
<proteinExistence type="inferred from homology"/>
<gene>
    <name evidence="9" type="primary">ytcP_2</name>
    <name evidence="9" type="ORF">KCTCHS21_21340</name>
</gene>
<dbReference type="KEGG" id="cohn:KCTCHS21_21340"/>
<dbReference type="AlphaFoldDB" id="A0A3T1D427"/>
<feature type="transmembrane region" description="Helical" evidence="7">
    <location>
        <begin position="12"/>
        <end position="30"/>
    </location>
</feature>
<dbReference type="PROSITE" id="PS50928">
    <property type="entry name" value="ABC_TM1"/>
    <property type="match status" value="1"/>
</dbReference>
<evidence type="ECO:0000256" key="7">
    <source>
        <dbReference type="RuleBase" id="RU363032"/>
    </source>
</evidence>
<evidence type="ECO:0000256" key="5">
    <source>
        <dbReference type="ARBA" id="ARBA00022989"/>
    </source>
</evidence>
<evidence type="ECO:0000256" key="1">
    <source>
        <dbReference type="ARBA" id="ARBA00004651"/>
    </source>
</evidence>
<sequence length="292" mass="32986">MIRNSKRTISDYVLLIILIAVMLLCLMPIWNTLMISLSDKSAVAGGGIFFIPTGFNLIAYSTILKDGSFFRAAIVSIERVLLGGGITFVLTILMAYALSHDSREFRYRNVYMWTLVFTMLFSGGLIPFYLTIKNLKMLDSIWALVLPGAVPVFSVILLLNFFRNIPKELKEAAYVDGAGPWYIMVRIFVPISLPALATVTLFSIVTHWNSFLDGLLFMNNPDKYPLQTYIQQLVVQIQSDNMNSEQMKQLAKLSNKTLNAAKIFLTMIPILLVYPFLQRFFIHGITLGSVKE</sequence>
<feature type="transmembrane region" description="Helical" evidence="7">
    <location>
        <begin position="142"/>
        <end position="162"/>
    </location>
</feature>